<feature type="transmembrane region" description="Helical" evidence="1">
    <location>
        <begin position="12"/>
        <end position="33"/>
    </location>
</feature>
<evidence type="ECO:0000256" key="1">
    <source>
        <dbReference type="SAM" id="Phobius"/>
    </source>
</evidence>
<organism evidence="2 3">
    <name type="scientific">Ameiurus melas</name>
    <name type="common">Black bullhead</name>
    <name type="synonym">Silurus melas</name>
    <dbReference type="NCBI Taxonomy" id="219545"/>
    <lineage>
        <taxon>Eukaryota</taxon>
        <taxon>Metazoa</taxon>
        <taxon>Chordata</taxon>
        <taxon>Craniata</taxon>
        <taxon>Vertebrata</taxon>
        <taxon>Euteleostomi</taxon>
        <taxon>Actinopterygii</taxon>
        <taxon>Neopterygii</taxon>
        <taxon>Teleostei</taxon>
        <taxon>Ostariophysi</taxon>
        <taxon>Siluriformes</taxon>
        <taxon>Ictaluridae</taxon>
        <taxon>Ameiurus</taxon>
    </lineage>
</organism>
<reference evidence="2 3" key="1">
    <citation type="submission" date="2020-02" db="EMBL/GenBank/DDBJ databases">
        <title>A chromosome-scale genome assembly of the black bullhead catfish (Ameiurus melas).</title>
        <authorList>
            <person name="Wen M."/>
            <person name="Zham M."/>
            <person name="Cabau C."/>
            <person name="Klopp C."/>
            <person name="Donnadieu C."/>
            <person name="Roques C."/>
            <person name="Bouchez O."/>
            <person name="Lampietro C."/>
            <person name="Jouanno E."/>
            <person name="Herpin A."/>
            <person name="Louis A."/>
            <person name="Berthelot C."/>
            <person name="Parey E."/>
            <person name="Roest-Crollius H."/>
            <person name="Braasch I."/>
            <person name="Postlethwait J."/>
            <person name="Robinson-Rechavi M."/>
            <person name="Echchiki A."/>
            <person name="Begum T."/>
            <person name="Montfort J."/>
            <person name="Schartl M."/>
            <person name="Bobe J."/>
            <person name="Guiguen Y."/>
        </authorList>
    </citation>
    <scope>NUCLEOTIDE SEQUENCE [LARGE SCALE GENOMIC DNA]</scope>
    <source>
        <strain evidence="2">M_S1</strain>
        <tissue evidence="2">Blood</tissue>
    </source>
</reference>
<proteinExistence type="predicted"/>
<sequence length="76" mass="8325">MAEECVVPRPRGHVPMVCAGVLSTLALGTVWLLDSGLTIDKLILLIAQVIFALSLGVTLHSICLLTEEWLFHSQQR</sequence>
<feature type="transmembrane region" description="Helical" evidence="1">
    <location>
        <begin position="45"/>
        <end position="66"/>
    </location>
</feature>
<accession>A0A7J6AHU4</accession>
<gene>
    <name evidence="2" type="ORF">AMELA_G00156920</name>
</gene>
<dbReference type="AlphaFoldDB" id="A0A7J6AHU4"/>
<evidence type="ECO:0000313" key="2">
    <source>
        <dbReference type="EMBL" id="KAF4081048.1"/>
    </source>
</evidence>
<keyword evidence="3" id="KW-1185">Reference proteome</keyword>
<keyword evidence="1" id="KW-0812">Transmembrane</keyword>
<keyword evidence="1" id="KW-0472">Membrane</keyword>
<dbReference type="EMBL" id="JAAGNN010000013">
    <property type="protein sequence ID" value="KAF4081048.1"/>
    <property type="molecule type" value="Genomic_DNA"/>
</dbReference>
<comment type="caution">
    <text evidence="2">The sequence shown here is derived from an EMBL/GenBank/DDBJ whole genome shotgun (WGS) entry which is preliminary data.</text>
</comment>
<keyword evidence="1" id="KW-1133">Transmembrane helix</keyword>
<protein>
    <submittedName>
        <fullName evidence="2">Uncharacterized protein</fullName>
    </submittedName>
</protein>
<evidence type="ECO:0000313" key="3">
    <source>
        <dbReference type="Proteomes" id="UP000593565"/>
    </source>
</evidence>
<name>A0A7J6AHU4_AMEME</name>
<dbReference type="Proteomes" id="UP000593565">
    <property type="component" value="Unassembled WGS sequence"/>
</dbReference>